<sequence length="116" mass="13401">MDSTSKPYANKKYRAQLAIYAGKNARSARGTRTRFARRDADVRINSSSADDFVRLRAHFAALAESNRRVERASGYQIGNSKHSPLLEEFGNKWRGTRRTNEQARWRKKEFSAKSKY</sequence>
<gene>
    <name evidence="2" type="ORF">TSAR_013981</name>
</gene>
<name>A0A232ELD2_9HYME</name>
<keyword evidence="3" id="KW-1185">Reference proteome</keyword>
<dbReference type="AlphaFoldDB" id="A0A232ELD2"/>
<accession>A0A232ELD2</accession>
<dbReference type="Proteomes" id="UP000215335">
    <property type="component" value="Unassembled WGS sequence"/>
</dbReference>
<reference evidence="2 3" key="1">
    <citation type="journal article" date="2017" name="Curr. Biol.">
        <title>The Evolution of Venom by Co-option of Single-Copy Genes.</title>
        <authorList>
            <person name="Martinson E.O."/>
            <person name="Mrinalini"/>
            <person name="Kelkar Y.D."/>
            <person name="Chang C.H."/>
            <person name="Werren J.H."/>
        </authorList>
    </citation>
    <scope>NUCLEOTIDE SEQUENCE [LARGE SCALE GENOMIC DNA]</scope>
    <source>
        <strain evidence="2 3">Alberta</strain>
        <tissue evidence="2">Whole body</tissue>
    </source>
</reference>
<evidence type="ECO:0000313" key="2">
    <source>
        <dbReference type="EMBL" id="OXU19164.1"/>
    </source>
</evidence>
<organism evidence="2 3">
    <name type="scientific">Trichomalopsis sarcophagae</name>
    <dbReference type="NCBI Taxonomy" id="543379"/>
    <lineage>
        <taxon>Eukaryota</taxon>
        <taxon>Metazoa</taxon>
        <taxon>Ecdysozoa</taxon>
        <taxon>Arthropoda</taxon>
        <taxon>Hexapoda</taxon>
        <taxon>Insecta</taxon>
        <taxon>Pterygota</taxon>
        <taxon>Neoptera</taxon>
        <taxon>Endopterygota</taxon>
        <taxon>Hymenoptera</taxon>
        <taxon>Apocrita</taxon>
        <taxon>Proctotrupomorpha</taxon>
        <taxon>Chalcidoidea</taxon>
        <taxon>Pteromalidae</taxon>
        <taxon>Pteromalinae</taxon>
        <taxon>Trichomalopsis</taxon>
    </lineage>
</organism>
<feature type="compositionally biased region" description="Basic and acidic residues" evidence="1">
    <location>
        <begin position="98"/>
        <end position="116"/>
    </location>
</feature>
<comment type="caution">
    <text evidence="2">The sequence shown here is derived from an EMBL/GenBank/DDBJ whole genome shotgun (WGS) entry which is preliminary data.</text>
</comment>
<protein>
    <submittedName>
        <fullName evidence="2">Uncharacterized protein</fullName>
    </submittedName>
</protein>
<proteinExistence type="predicted"/>
<feature type="region of interest" description="Disordered" evidence="1">
    <location>
        <begin position="97"/>
        <end position="116"/>
    </location>
</feature>
<evidence type="ECO:0000256" key="1">
    <source>
        <dbReference type="SAM" id="MobiDB-lite"/>
    </source>
</evidence>
<dbReference type="EMBL" id="NNAY01003577">
    <property type="protein sequence ID" value="OXU19164.1"/>
    <property type="molecule type" value="Genomic_DNA"/>
</dbReference>
<evidence type="ECO:0000313" key="3">
    <source>
        <dbReference type="Proteomes" id="UP000215335"/>
    </source>
</evidence>